<evidence type="ECO:0000313" key="2">
    <source>
        <dbReference type="Proteomes" id="UP000594014"/>
    </source>
</evidence>
<gene>
    <name evidence="1" type="ORF">FRZ06_21430</name>
</gene>
<accession>A0ACD1AGW1</accession>
<dbReference type="Proteomes" id="UP000594014">
    <property type="component" value="Chromosome"/>
</dbReference>
<proteinExistence type="predicted"/>
<evidence type="ECO:0000313" key="1">
    <source>
        <dbReference type="EMBL" id="QOX65726.1"/>
    </source>
</evidence>
<dbReference type="EMBL" id="CP042469">
    <property type="protein sequence ID" value="QOX65726.1"/>
    <property type="molecule type" value="Genomic_DNA"/>
</dbReference>
<protein>
    <submittedName>
        <fullName evidence="1">Uncharacterized protein</fullName>
    </submittedName>
</protein>
<keyword evidence="2" id="KW-1185">Reference proteome</keyword>
<sequence length="128" mass="14775">MIKVYLAAFPMLYEGEDIEVRYSLFQDEIPVKKESIYSEYMKPAIVGLHSILTMLLKLEEYKDEEITVLINDASLYEIIKGSSTTKNGDVLKMASKMKKQLVKFNNISFINVTKDKASLVKWKELLED</sequence>
<organism evidence="1 2">
    <name type="scientific">Anoxybacterium hadale</name>
    <dbReference type="NCBI Taxonomy" id="3408580"/>
    <lineage>
        <taxon>Bacteria</taxon>
        <taxon>Bacillati</taxon>
        <taxon>Bacillota</taxon>
        <taxon>Clostridia</taxon>
        <taxon>Peptostreptococcales</taxon>
        <taxon>Anaerovoracaceae</taxon>
        <taxon>Anoxybacterium</taxon>
    </lineage>
</organism>
<reference evidence="1" key="1">
    <citation type="submission" date="2019-08" db="EMBL/GenBank/DDBJ databases">
        <title>Genome sequence of Clostridiales bacterium MT110.</title>
        <authorList>
            <person name="Cao J."/>
        </authorList>
    </citation>
    <scope>NUCLEOTIDE SEQUENCE</scope>
    <source>
        <strain evidence="1">MT110</strain>
    </source>
</reference>
<name>A0ACD1AGW1_9FIRM</name>